<accession>A0AAV9GGU8</accession>
<name>A0AAV9GGU8_9PEZI</name>
<proteinExistence type="predicted"/>
<dbReference type="SUPFAM" id="SSF81383">
    <property type="entry name" value="F-box domain"/>
    <property type="match status" value="1"/>
</dbReference>
<sequence>MASIFGPAPPMPVNTLVIRKLANVDYLTKLPPEILQMICKHLIARWNTRTRRSLLSVAATCRVLRNMTLPMLFSDITNDRFREIKIIPLLKALQSNPQLHPLIKKIDIQNTSIRGKFSKEDAEFLWKTSKEIIGLKHEQLVVPGRARYAWFDSTIHGLALLLSLAPNAATVSMSAFLGEPRNVLNSRHKAQNRRKPKLYFPGVTEIKFILSRRLTFGARASGDLWGVTELLTALPKLDKLELVDGLGWTFKNPLNFKTPSITSLILTECDISSDVLEKFMINFHNLIEFRFTRHSTPILYPDDRPAPKFILQLTRPSAATLEKLSISCIPFLRPPGSAGIPHSWPENGLIREISGYRKLQHLSLGAKCVPGIDRKSLVEVLEDCSSLTSLELTGVGDLNKEYLDSVARDLQTDGNFPIRTVTFERKSA</sequence>
<comment type="caution">
    <text evidence="1">The sequence shown here is derived from an EMBL/GenBank/DDBJ whole genome shotgun (WGS) entry which is preliminary data.</text>
</comment>
<organism evidence="1 2">
    <name type="scientific">Podospora aff. communis PSN243</name>
    <dbReference type="NCBI Taxonomy" id="3040156"/>
    <lineage>
        <taxon>Eukaryota</taxon>
        <taxon>Fungi</taxon>
        <taxon>Dikarya</taxon>
        <taxon>Ascomycota</taxon>
        <taxon>Pezizomycotina</taxon>
        <taxon>Sordariomycetes</taxon>
        <taxon>Sordariomycetidae</taxon>
        <taxon>Sordariales</taxon>
        <taxon>Podosporaceae</taxon>
        <taxon>Podospora</taxon>
    </lineage>
</organism>
<dbReference type="EMBL" id="MU865947">
    <property type="protein sequence ID" value="KAK4447743.1"/>
    <property type="molecule type" value="Genomic_DNA"/>
</dbReference>
<reference evidence="1" key="2">
    <citation type="submission" date="2023-05" db="EMBL/GenBank/DDBJ databases">
        <authorList>
            <consortium name="Lawrence Berkeley National Laboratory"/>
            <person name="Steindorff A."/>
            <person name="Hensen N."/>
            <person name="Bonometti L."/>
            <person name="Westerberg I."/>
            <person name="Brannstrom I.O."/>
            <person name="Guillou S."/>
            <person name="Cros-Aarteil S."/>
            <person name="Calhoun S."/>
            <person name="Haridas S."/>
            <person name="Kuo A."/>
            <person name="Mondo S."/>
            <person name="Pangilinan J."/>
            <person name="Riley R."/>
            <person name="Labutti K."/>
            <person name="Andreopoulos B."/>
            <person name="Lipzen A."/>
            <person name="Chen C."/>
            <person name="Yanf M."/>
            <person name="Daum C."/>
            <person name="Ng V."/>
            <person name="Clum A."/>
            <person name="Ohm R."/>
            <person name="Martin F."/>
            <person name="Silar P."/>
            <person name="Natvig D."/>
            <person name="Lalanne C."/>
            <person name="Gautier V."/>
            <person name="Ament-Velasquez S.L."/>
            <person name="Kruys A."/>
            <person name="Hutchinson M.I."/>
            <person name="Powell A.J."/>
            <person name="Barry K."/>
            <person name="Miller A.N."/>
            <person name="Grigoriev I.V."/>
            <person name="Debuchy R."/>
            <person name="Gladieux P."/>
            <person name="Thoren M.H."/>
            <person name="Johannesson H."/>
        </authorList>
    </citation>
    <scope>NUCLEOTIDE SEQUENCE</scope>
    <source>
        <strain evidence="1">PSN243</strain>
    </source>
</reference>
<keyword evidence="2" id="KW-1185">Reference proteome</keyword>
<dbReference type="Proteomes" id="UP001321760">
    <property type="component" value="Unassembled WGS sequence"/>
</dbReference>
<reference evidence="1" key="1">
    <citation type="journal article" date="2023" name="Mol. Phylogenet. Evol.">
        <title>Genome-scale phylogeny and comparative genomics of the fungal order Sordariales.</title>
        <authorList>
            <person name="Hensen N."/>
            <person name="Bonometti L."/>
            <person name="Westerberg I."/>
            <person name="Brannstrom I.O."/>
            <person name="Guillou S."/>
            <person name="Cros-Aarteil S."/>
            <person name="Calhoun S."/>
            <person name="Haridas S."/>
            <person name="Kuo A."/>
            <person name="Mondo S."/>
            <person name="Pangilinan J."/>
            <person name="Riley R."/>
            <person name="LaButti K."/>
            <person name="Andreopoulos B."/>
            <person name="Lipzen A."/>
            <person name="Chen C."/>
            <person name="Yan M."/>
            <person name="Daum C."/>
            <person name="Ng V."/>
            <person name="Clum A."/>
            <person name="Steindorff A."/>
            <person name="Ohm R.A."/>
            <person name="Martin F."/>
            <person name="Silar P."/>
            <person name="Natvig D.O."/>
            <person name="Lalanne C."/>
            <person name="Gautier V."/>
            <person name="Ament-Velasquez S.L."/>
            <person name="Kruys A."/>
            <person name="Hutchinson M.I."/>
            <person name="Powell A.J."/>
            <person name="Barry K."/>
            <person name="Miller A.N."/>
            <person name="Grigoriev I.V."/>
            <person name="Debuchy R."/>
            <person name="Gladieux P."/>
            <person name="Hiltunen Thoren M."/>
            <person name="Johannesson H."/>
        </authorList>
    </citation>
    <scope>NUCLEOTIDE SEQUENCE</scope>
    <source>
        <strain evidence="1">PSN243</strain>
    </source>
</reference>
<dbReference type="InterPro" id="IPR032675">
    <property type="entry name" value="LRR_dom_sf"/>
</dbReference>
<dbReference type="Gene3D" id="3.80.10.10">
    <property type="entry name" value="Ribonuclease Inhibitor"/>
    <property type="match status" value="1"/>
</dbReference>
<evidence type="ECO:0000313" key="2">
    <source>
        <dbReference type="Proteomes" id="UP001321760"/>
    </source>
</evidence>
<evidence type="ECO:0000313" key="1">
    <source>
        <dbReference type="EMBL" id="KAK4447743.1"/>
    </source>
</evidence>
<protein>
    <recommendedName>
        <fullName evidence="3">F-box domain-containing protein</fullName>
    </recommendedName>
</protein>
<dbReference type="SUPFAM" id="SSF52047">
    <property type="entry name" value="RNI-like"/>
    <property type="match status" value="1"/>
</dbReference>
<dbReference type="CDD" id="cd09917">
    <property type="entry name" value="F-box_SF"/>
    <property type="match status" value="1"/>
</dbReference>
<dbReference type="AlphaFoldDB" id="A0AAV9GGU8"/>
<evidence type="ECO:0008006" key="3">
    <source>
        <dbReference type="Google" id="ProtNLM"/>
    </source>
</evidence>
<dbReference type="InterPro" id="IPR036047">
    <property type="entry name" value="F-box-like_dom_sf"/>
</dbReference>
<gene>
    <name evidence="1" type="ORF">QBC34DRAFT_466705</name>
</gene>